<dbReference type="PRINTS" id="PR00455">
    <property type="entry name" value="HTHTETR"/>
</dbReference>
<accession>A0A918C6J5</accession>
<dbReference type="GO" id="GO:0003700">
    <property type="term" value="F:DNA-binding transcription factor activity"/>
    <property type="evidence" value="ECO:0007669"/>
    <property type="project" value="TreeGrafter"/>
</dbReference>
<dbReference type="Pfam" id="PF00440">
    <property type="entry name" value="TetR_N"/>
    <property type="match status" value="1"/>
</dbReference>
<reference evidence="6" key="2">
    <citation type="submission" date="2020-09" db="EMBL/GenBank/DDBJ databases">
        <authorList>
            <person name="Sun Q."/>
            <person name="Ohkuma M."/>
        </authorList>
    </citation>
    <scope>NUCLEOTIDE SEQUENCE</scope>
    <source>
        <strain evidence="6">JCM 31311</strain>
    </source>
</reference>
<keyword evidence="7" id="KW-1185">Reference proteome</keyword>
<dbReference type="Pfam" id="PF21597">
    <property type="entry name" value="TetR_C_43"/>
    <property type="match status" value="1"/>
</dbReference>
<feature type="DNA-binding region" description="H-T-H motif" evidence="4">
    <location>
        <begin position="43"/>
        <end position="62"/>
    </location>
</feature>
<dbReference type="InterPro" id="IPR049445">
    <property type="entry name" value="TetR_SbtR-like_C"/>
</dbReference>
<dbReference type="EMBL" id="BMQL01000009">
    <property type="protein sequence ID" value="GGR07294.1"/>
    <property type="molecule type" value="Genomic_DNA"/>
</dbReference>
<evidence type="ECO:0000256" key="3">
    <source>
        <dbReference type="ARBA" id="ARBA00023163"/>
    </source>
</evidence>
<dbReference type="Gene3D" id="1.10.357.10">
    <property type="entry name" value="Tetracycline Repressor, domain 2"/>
    <property type="match status" value="1"/>
</dbReference>
<reference evidence="6" key="1">
    <citation type="journal article" date="2014" name="Int. J. Syst. Evol. Microbiol.">
        <title>Complete genome sequence of Corynebacterium casei LMG S-19264T (=DSM 44701T), isolated from a smear-ripened cheese.</title>
        <authorList>
            <consortium name="US DOE Joint Genome Institute (JGI-PGF)"/>
            <person name="Walter F."/>
            <person name="Albersmeier A."/>
            <person name="Kalinowski J."/>
            <person name="Ruckert C."/>
        </authorList>
    </citation>
    <scope>NUCLEOTIDE SEQUENCE</scope>
    <source>
        <strain evidence="6">JCM 31311</strain>
    </source>
</reference>
<dbReference type="InterPro" id="IPR050109">
    <property type="entry name" value="HTH-type_TetR-like_transc_reg"/>
</dbReference>
<proteinExistence type="predicted"/>
<evidence type="ECO:0000256" key="1">
    <source>
        <dbReference type="ARBA" id="ARBA00023015"/>
    </source>
</evidence>
<feature type="domain" description="HTH tetR-type" evidence="5">
    <location>
        <begin position="21"/>
        <end position="80"/>
    </location>
</feature>
<keyword evidence="1" id="KW-0805">Transcription regulation</keyword>
<evidence type="ECO:0000256" key="4">
    <source>
        <dbReference type="PROSITE-ProRule" id="PRU00335"/>
    </source>
</evidence>
<dbReference type="PANTHER" id="PTHR30055">
    <property type="entry name" value="HTH-TYPE TRANSCRIPTIONAL REGULATOR RUTR"/>
    <property type="match status" value="1"/>
</dbReference>
<organism evidence="6 7">
    <name type="scientific">Deinococcus ruber</name>
    <dbReference type="NCBI Taxonomy" id="1848197"/>
    <lineage>
        <taxon>Bacteria</taxon>
        <taxon>Thermotogati</taxon>
        <taxon>Deinococcota</taxon>
        <taxon>Deinococci</taxon>
        <taxon>Deinococcales</taxon>
        <taxon>Deinococcaceae</taxon>
        <taxon>Deinococcus</taxon>
    </lineage>
</organism>
<gene>
    <name evidence="6" type="ORF">GCM10008957_19960</name>
</gene>
<name>A0A918C6J5_9DEIO</name>
<keyword evidence="2 4" id="KW-0238">DNA-binding</keyword>
<sequence length="218" mass="24672">MEVMQSDPVRPEPPALRRDAAENRSRLLNAARVVFAEQGIQAPLEHVSRQAGVGIGTLYRRFPTREALLEALFNEEYHLYIQAADEALKMPDAWTGFTHYISRICELQGEHGTIREFLSVTPGVSTPLPLHQVLFERAERIVERAKQQGTLRPDVEVGDTALIAWANAEIVKITRRVAPEQWRRHLSLMLDGLRCKSSELFPAPLSSEDILKAMRQNV</sequence>
<dbReference type="AlphaFoldDB" id="A0A918C6J5"/>
<evidence type="ECO:0000256" key="2">
    <source>
        <dbReference type="ARBA" id="ARBA00023125"/>
    </source>
</evidence>
<evidence type="ECO:0000313" key="7">
    <source>
        <dbReference type="Proteomes" id="UP000603865"/>
    </source>
</evidence>
<dbReference type="PROSITE" id="PS50977">
    <property type="entry name" value="HTH_TETR_2"/>
    <property type="match status" value="1"/>
</dbReference>
<keyword evidence="3" id="KW-0804">Transcription</keyword>
<dbReference type="GO" id="GO:0000976">
    <property type="term" value="F:transcription cis-regulatory region binding"/>
    <property type="evidence" value="ECO:0007669"/>
    <property type="project" value="TreeGrafter"/>
</dbReference>
<evidence type="ECO:0000259" key="5">
    <source>
        <dbReference type="PROSITE" id="PS50977"/>
    </source>
</evidence>
<evidence type="ECO:0000313" key="6">
    <source>
        <dbReference type="EMBL" id="GGR07294.1"/>
    </source>
</evidence>
<dbReference type="InterPro" id="IPR001647">
    <property type="entry name" value="HTH_TetR"/>
</dbReference>
<dbReference type="InterPro" id="IPR009057">
    <property type="entry name" value="Homeodomain-like_sf"/>
</dbReference>
<dbReference type="Proteomes" id="UP000603865">
    <property type="component" value="Unassembled WGS sequence"/>
</dbReference>
<dbReference type="SUPFAM" id="SSF48498">
    <property type="entry name" value="Tetracyclin repressor-like, C-terminal domain"/>
    <property type="match status" value="1"/>
</dbReference>
<dbReference type="PANTHER" id="PTHR30055:SF234">
    <property type="entry name" value="HTH-TYPE TRANSCRIPTIONAL REGULATOR BETI"/>
    <property type="match status" value="1"/>
</dbReference>
<protein>
    <submittedName>
        <fullName evidence="6">TetR family transcriptional regulator</fullName>
    </submittedName>
</protein>
<dbReference type="InterPro" id="IPR036271">
    <property type="entry name" value="Tet_transcr_reg_TetR-rel_C_sf"/>
</dbReference>
<comment type="caution">
    <text evidence="6">The sequence shown here is derived from an EMBL/GenBank/DDBJ whole genome shotgun (WGS) entry which is preliminary data.</text>
</comment>
<dbReference type="SUPFAM" id="SSF46689">
    <property type="entry name" value="Homeodomain-like"/>
    <property type="match status" value="1"/>
</dbReference>